<sequence length="114" mass="12316">MTLQAMALQQQPLGPIPRPLPPEKPLPPEARPQFVGTGPPAKPVLLRSSPKPLAPAPLAKAPRPPTKPVAAPVLAQHRVCPETTAPCPDLVRYSTLNSEHFPQPTQQIKNIVRQ</sequence>
<dbReference type="EMBL" id="CYRY02043648">
    <property type="protein sequence ID" value="VCX38211.1"/>
    <property type="molecule type" value="Genomic_DNA"/>
</dbReference>
<keyword evidence="3" id="KW-1185">Reference proteome</keyword>
<dbReference type="AlphaFoldDB" id="A0A9X9Q7T4"/>
<feature type="region of interest" description="Disordered" evidence="1">
    <location>
        <begin position="1"/>
        <end position="68"/>
    </location>
</feature>
<evidence type="ECO:0000313" key="3">
    <source>
        <dbReference type="Proteomes" id="UP000269945"/>
    </source>
</evidence>
<feature type="compositionally biased region" description="Low complexity" evidence="1">
    <location>
        <begin position="45"/>
        <end position="61"/>
    </location>
</feature>
<reference evidence="2 3" key="1">
    <citation type="submission" date="2018-10" db="EMBL/GenBank/DDBJ databases">
        <authorList>
            <person name="Ekblom R."/>
            <person name="Jareborg N."/>
        </authorList>
    </citation>
    <scope>NUCLEOTIDE SEQUENCE [LARGE SCALE GENOMIC DNA]</scope>
    <source>
        <tissue evidence="2">Muscle</tissue>
    </source>
</reference>
<name>A0A9X9Q7T4_GULGU</name>
<accession>A0A9X9Q7T4</accession>
<feature type="compositionally biased region" description="Pro residues" evidence="1">
    <location>
        <begin position="14"/>
        <end position="30"/>
    </location>
</feature>
<proteinExistence type="predicted"/>
<organism evidence="2 3">
    <name type="scientific">Gulo gulo</name>
    <name type="common">Wolverine</name>
    <name type="synonym">Gluton</name>
    <dbReference type="NCBI Taxonomy" id="48420"/>
    <lineage>
        <taxon>Eukaryota</taxon>
        <taxon>Metazoa</taxon>
        <taxon>Chordata</taxon>
        <taxon>Craniata</taxon>
        <taxon>Vertebrata</taxon>
        <taxon>Euteleostomi</taxon>
        <taxon>Mammalia</taxon>
        <taxon>Eutheria</taxon>
        <taxon>Laurasiatheria</taxon>
        <taxon>Carnivora</taxon>
        <taxon>Caniformia</taxon>
        <taxon>Musteloidea</taxon>
        <taxon>Mustelidae</taxon>
        <taxon>Guloninae</taxon>
        <taxon>Gulo</taxon>
    </lineage>
</organism>
<evidence type="ECO:0000256" key="1">
    <source>
        <dbReference type="SAM" id="MobiDB-lite"/>
    </source>
</evidence>
<comment type="caution">
    <text evidence="2">The sequence shown here is derived from an EMBL/GenBank/DDBJ whole genome shotgun (WGS) entry which is preliminary data.</text>
</comment>
<dbReference type="Proteomes" id="UP000269945">
    <property type="component" value="Unassembled WGS sequence"/>
</dbReference>
<protein>
    <submittedName>
        <fullName evidence="2">Uncharacterized protein</fullName>
    </submittedName>
</protein>
<gene>
    <name evidence="2" type="ORF">BN2614_LOCUS6</name>
</gene>
<evidence type="ECO:0000313" key="2">
    <source>
        <dbReference type="EMBL" id="VCX38211.1"/>
    </source>
</evidence>
<feature type="non-terminal residue" evidence="2">
    <location>
        <position position="114"/>
    </location>
</feature>